<dbReference type="WBParaSite" id="ACOC_0000181201-mRNA-1">
    <property type="protein sequence ID" value="ACOC_0000181201-mRNA-1"/>
    <property type="gene ID" value="ACOC_0000181201"/>
</dbReference>
<feature type="compositionally biased region" description="Basic and acidic residues" evidence="1">
    <location>
        <begin position="189"/>
        <end position="201"/>
    </location>
</feature>
<feature type="region of interest" description="Disordered" evidence="1">
    <location>
        <begin position="131"/>
        <end position="249"/>
    </location>
</feature>
<gene>
    <name evidence="2" type="ORF">ACOC_LOCUS1813</name>
</gene>
<dbReference type="OrthoDB" id="5795367at2759"/>
<dbReference type="OMA" id="WICEVLI"/>
<accession>A0A0R3PD42</accession>
<protein>
    <submittedName>
        <fullName evidence="4">Ufd2P_core domain-containing protein</fullName>
    </submittedName>
</protein>
<evidence type="ECO:0000256" key="1">
    <source>
        <dbReference type="SAM" id="MobiDB-lite"/>
    </source>
</evidence>
<keyword evidence="3" id="KW-1185">Reference proteome</keyword>
<sequence>MNKRSMRNMDMRMFLARYPLTVLPASVFKPFMASVKKFLLVHLFKFRTDNLLYTQPPEFPSEDQLPQFITVIGTMRQLERNYPHLARTVHEMIVNITHFTITYCLDWICEVLILNCDRNGFVTYSYPTVKRSTEETGKRNKETAESLESDPEISKKQKEEADGPEQQDENSRCLEMDVESPNSCILSEGEPKITDEKRDNEEALETDGPSTSDIPTTTDQQPSLMDADTQSASSQAPEGSPCGGEPLTKASTVQHSWADMLDTALSDPNLPAHYKTMIRCLVASNRDLRNVLAIMKSQKP</sequence>
<evidence type="ECO:0000313" key="3">
    <source>
        <dbReference type="Proteomes" id="UP000267027"/>
    </source>
</evidence>
<name>A0A0R3PD42_ANGCS</name>
<evidence type="ECO:0000313" key="4">
    <source>
        <dbReference type="WBParaSite" id="ACOC_0000181201-mRNA-1"/>
    </source>
</evidence>
<feature type="compositionally biased region" description="Polar residues" evidence="1">
    <location>
        <begin position="208"/>
        <end position="237"/>
    </location>
</feature>
<dbReference type="Proteomes" id="UP000267027">
    <property type="component" value="Unassembled WGS sequence"/>
</dbReference>
<dbReference type="EMBL" id="UYYA01000299">
    <property type="protein sequence ID" value="VDM53398.1"/>
    <property type="molecule type" value="Genomic_DNA"/>
</dbReference>
<feature type="compositionally biased region" description="Basic and acidic residues" evidence="1">
    <location>
        <begin position="152"/>
        <end position="161"/>
    </location>
</feature>
<organism evidence="4">
    <name type="scientific">Angiostrongylus costaricensis</name>
    <name type="common">Nematode worm</name>
    <dbReference type="NCBI Taxonomy" id="334426"/>
    <lineage>
        <taxon>Eukaryota</taxon>
        <taxon>Metazoa</taxon>
        <taxon>Ecdysozoa</taxon>
        <taxon>Nematoda</taxon>
        <taxon>Chromadorea</taxon>
        <taxon>Rhabditida</taxon>
        <taxon>Rhabditina</taxon>
        <taxon>Rhabditomorpha</taxon>
        <taxon>Strongyloidea</taxon>
        <taxon>Metastrongylidae</taxon>
        <taxon>Angiostrongylus</taxon>
    </lineage>
</organism>
<proteinExistence type="predicted"/>
<dbReference type="STRING" id="334426.A0A0R3PD42"/>
<reference evidence="4" key="1">
    <citation type="submission" date="2017-02" db="UniProtKB">
        <authorList>
            <consortium name="WormBaseParasite"/>
        </authorList>
    </citation>
    <scope>IDENTIFICATION</scope>
</reference>
<feature type="compositionally biased region" description="Basic and acidic residues" evidence="1">
    <location>
        <begin position="131"/>
        <end position="144"/>
    </location>
</feature>
<evidence type="ECO:0000313" key="2">
    <source>
        <dbReference type="EMBL" id="VDM53398.1"/>
    </source>
</evidence>
<reference evidence="2 3" key="2">
    <citation type="submission" date="2018-11" db="EMBL/GenBank/DDBJ databases">
        <authorList>
            <consortium name="Pathogen Informatics"/>
        </authorList>
    </citation>
    <scope>NUCLEOTIDE SEQUENCE [LARGE SCALE GENOMIC DNA]</scope>
    <source>
        <strain evidence="2 3">Costa Rica</strain>
    </source>
</reference>
<dbReference type="AlphaFoldDB" id="A0A0R3PD42"/>